<keyword evidence="3" id="KW-1185">Reference proteome</keyword>
<sequence length="224" mass="25978">MRSKSSPREGQKGFRAPWKCVGFVPPSIALSLLMSFCESLLYVPLHRPSFSMVDLESDRILGPKDNLEEIEKTQLRIPPSFSLIPSKEKTVNLQMMRNDGDVVVIDVRCVPNNYHAKYKAQERTGLDPLSILALCRFKYLYFEQLFRYYGQHQQPPSGQLVARSNFFIHEQESALVTHQTAFYCFLDRRTFNRNLYVLNAWHRKDSYLSSSMFGGHELECSKLL</sequence>
<keyword evidence="1" id="KW-0812">Transmembrane</keyword>
<organism evidence="2 3">
    <name type="scientific">Thlaspi arvense</name>
    <name type="common">Field penny-cress</name>
    <dbReference type="NCBI Taxonomy" id="13288"/>
    <lineage>
        <taxon>Eukaryota</taxon>
        <taxon>Viridiplantae</taxon>
        <taxon>Streptophyta</taxon>
        <taxon>Embryophyta</taxon>
        <taxon>Tracheophyta</taxon>
        <taxon>Spermatophyta</taxon>
        <taxon>Magnoliopsida</taxon>
        <taxon>eudicotyledons</taxon>
        <taxon>Gunneridae</taxon>
        <taxon>Pentapetalae</taxon>
        <taxon>rosids</taxon>
        <taxon>malvids</taxon>
        <taxon>Brassicales</taxon>
        <taxon>Brassicaceae</taxon>
        <taxon>Thlaspideae</taxon>
        <taxon>Thlaspi</taxon>
    </lineage>
</organism>
<dbReference type="AlphaFoldDB" id="A0AAU9RNF0"/>
<keyword evidence="1" id="KW-1133">Transmembrane helix</keyword>
<feature type="transmembrane region" description="Helical" evidence="1">
    <location>
        <begin position="21"/>
        <end position="43"/>
    </location>
</feature>
<proteinExistence type="predicted"/>
<dbReference type="EMBL" id="OU466858">
    <property type="protein sequence ID" value="CAH2046739.1"/>
    <property type="molecule type" value="Genomic_DNA"/>
</dbReference>
<protein>
    <submittedName>
        <fullName evidence="2">Uncharacterized protein</fullName>
    </submittedName>
</protein>
<gene>
    <name evidence="2" type="ORF">TAV2_LOCUS7726</name>
</gene>
<accession>A0AAU9RNF0</accession>
<name>A0AAU9RNF0_THLAR</name>
<evidence type="ECO:0000313" key="2">
    <source>
        <dbReference type="EMBL" id="CAH2046739.1"/>
    </source>
</evidence>
<reference evidence="2 3" key="1">
    <citation type="submission" date="2022-03" db="EMBL/GenBank/DDBJ databases">
        <authorList>
            <person name="Nunn A."/>
            <person name="Chopra R."/>
            <person name="Nunn A."/>
            <person name="Contreras Garrido A."/>
        </authorList>
    </citation>
    <scope>NUCLEOTIDE SEQUENCE [LARGE SCALE GENOMIC DNA]</scope>
</reference>
<dbReference type="Proteomes" id="UP000836841">
    <property type="component" value="Chromosome 2"/>
</dbReference>
<keyword evidence="1" id="KW-0472">Membrane</keyword>
<evidence type="ECO:0000256" key="1">
    <source>
        <dbReference type="SAM" id="Phobius"/>
    </source>
</evidence>
<evidence type="ECO:0000313" key="3">
    <source>
        <dbReference type="Proteomes" id="UP000836841"/>
    </source>
</evidence>